<feature type="domain" description="PPIase FKBP-type" evidence="12">
    <location>
        <begin position="166"/>
        <end position="238"/>
    </location>
</feature>
<dbReference type="GO" id="GO:0015031">
    <property type="term" value="P:protein transport"/>
    <property type="evidence" value="ECO:0007669"/>
    <property type="project" value="UniProtKB-UniRule"/>
</dbReference>
<comment type="catalytic activity">
    <reaction evidence="1 9 10">
        <text>[protein]-peptidylproline (omega=180) = [protein]-peptidylproline (omega=0)</text>
        <dbReference type="Rhea" id="RHEA:16237"/>
        <dbReference type="Rhea" id="RHEA-COMP:10747"/>
        <dbReference type="Rhea" id="RHEA-COMP:10748"/>
        <dbReference type="ChEBI" id="CHEBI:83833"/>
        <dbReference type="ChEBI" id="CHEBI:83834"/>
        <dbReference type="EC" id="5.2.1.8"/>
    </reaction>
</comment>
<dbReference type="InterPro" id="IPR001179">
    <property type="entry name" value="PPIase_FKBP_dom"/>
</dbReference>
<organism evidence="13 14">
    <name type="scientific">Candidatus Nitronauta litoralis</name>
    <dbReference type="NCBI Taxonomy" id="2705533"/>
    <lineage>
        <taxon>Bacteria</taxon>
        <taxon>Pseudomonadati</taxon>
        <taxon>Nitrospinota/Tectimicrobiota group</taxon>
        <taxon>Nitrospinota</taxon>
        <taxon>Nitrospinia</taxon>
        <taxon>Nitrospinales</taxon>
        <taxon>Nitrospinaceae</taxon>
        <taxon>Candidatus Nitronauta</taxon>
    </lineage>
</organism>
<name>A0A7T0BZ19_9BACT</name>
<dbReference type="SUPFAM" id="SSF109998">
    <property type="entry name" value="Triger factor/SurA peptide-binding domain-like"/>
    <property type="match status" value="1"/>
</dbReference>
<dbReference type="Pfam" id="PF05698">
    <property type="entry name" value="Trigger_C"/>
    <property type="match status" value="1"/>
</dbReference>
<evidence type="ECO:0000256" key="1">
    <source>
        <dbReference type="ARBA" id="ARBA00000971"/>
    </source>
</evidence>
<comment type="function">
    <text evidence="9">Involved in protein export. Acts as a chaperone by maintaining the newly synthesized protein in an open conformation. Functions as a peptidyl-prolyl cis-trans isomerase.</text>
</comment>
<keyword evidence="5 9" id="KW-0697">Rotamase</keyword>
<dbReference type="GO" id="GO:0043335">
    <property type="term" value="P:protein unfolding"/>
    <property type="evidence" value="ECO:0007669"/>
    <property type="project" value="TreeGrafter"/>
</dbReference>
<comment type="subcellular location">
    <subcellularLocation>
        <location evidence="9">Cytoplasm</location>
    </subcellularLocation>
    <text evidence="9">About half TF is bound to the ribosome near the polypeptide exit tunnel while the other half is free in the cytoplasm.</text>
</comment>
<evidence type="ECO:0000256" key="6">
    <source>
        <dbReference type="ARBA" id="ARBA00023186"/>
    </source>
</evidence>
<dbReference type="InterPro" id="IPR027304">
    <property type="entry name" value="Trigger_fact/SurA_dom_sf"/>
</dbReference>
<dbReference type="InterPro" id="IPR008880">
    <property type="entry name" value="Trigger_fac_C"/>
</dbReference>
<dbReference type="EMBL" id="CP048685">
    <property type="protein sequence ID" value="QPJ63566.1"/>
    <property type="molecule type" value="Genomic_DNA"/>
</dbReference>
<evidence type="ECO:0000256" key="3">
    <source>
        <dbReference type="ARBA" id="ARBA00013194"/>
    </source>
</evidence>
<evidence type="ECO:0000256" key="11">
    <source>
        <dbReference type="RuleBase" id="RU003914"/>
    </source>
</evidence>
<dbReference type="PANTHER" id="PTHR30560:SF3">
    <property type="entry name" value="TRIGGER FACTOR-LIKE PROTEIN TIG, CHLOROPLASTIC"/>
    <property type="match status" value="1"/>
</dbReference>
<evidence type="ECO:0000256" key="9">
    <source>
        <dbReference type="HAMAP-Rule" id="MF_00303"/>
    </source>
</evidence>
<evidence type="ECO:0000259" key="12">
    <source>
        <dbReference type="PROSITE" id="PS50059"/>
    </source>
</evidence>
<accession>A0A7T0BZ19</accession>
<dbReference type="PANTHER" id="PTHR30560">
    <property type="entry name" value="TRIGGER FACTOR CHAPERONE AND PEPTIDYL-PROLYL CIS/TRANS ISOMERASE"/>
    <property type="match status" value="1"/>
</dbReference>
<evidence type="ECO:0000256" key="5">
    <source>
        <dbReference type="ARBA" id="ARBA00023110"/>
    </source>
</evidence>
<comment type="similarity">
    <text evidence="2 9 11">Belongs to the FKBP-type PPIase family. Tig subfamily.</text>
</comment>
<dbReference type="GO" id="GO:0044183">
    <property type="term" value="F:protein folding chaperone"/>
    <property type="evidence" value="ECO:0007669"/>
    <property type="project" value="TreeGrafter"/>
</dbReference>
<evidence type="ECO:0000256" key="2">
    <source>
        <dbReference type="ARBA" id="ARBA00005464"/>
    </source>
</evidence>
<dbReference type="InterPro" id="IPR046357">
    <property type="entry name" value="PPIase_dom_sf"/>
</dbReference>
<evidence type="ECO:0000256" key="7">
    <source>
        <dbReference type="ARBA" id="ARBA00023235"/>
    </source>
</evidence>
<dbReference type="Gene3D" id="1.10.3120.10">
    <property type="entry name" value="Trigger factor, C-terminal domain"/>
    <property type="match status" value="1"/>
</dbReference>
<dbReference type="GO" id="GO:0005737">
    <property type="term" value="C:cytoplasm"/>
    <property type="evidence" value="ECO:0007669"/>
    <property type="project" value="UniProtKB-SubCell"/>
</dbReference>
<dbReference type="GO" id="GO:0051083">
    <property type="term" value="P:'de novo' cotranslational protein folding"/>
    <property type="evidence" value="ECO:0007669"/>
    <property type="project" value="TreeGrafter"/>
</dbReference>
<evidence type="ECO:0000256" key="4">
    <source>
        <dbReference type="ARBA" id="ARBA00016902"/>
    </source>
</evidence>
<proteinExistence type="inferred from homology"/>
<dbReference type="InterPro" id="IPR008881">
    <property type="entry name" value="Trigger_fac_ribosome-bd_bac"/>
</dbReference>
<evidence type="ECO:0000313" key="14">
    <source>
        <dbReference type="Proteomes" id="UP000594688"/>
    </source>
</evidence>
<dbReference type="KEGG" id="nli:G3M70_17460"/>
<dbReference type="Gene3D" id="3.10.50.40">
    <property type="match status" value="1"/>
</dbReference>
<reference evidence="13 14" key="1">
    <citation type="submission" date="2020-02" db="EMBL/GenBank/DDBJ databases">
        <title>Genomic and physiological characterization of two novel Nitrospinaceae genera.</title>
        <authorList>
            <person name="Mueller A.J."/>
            <person name="Jung M.-Y."/>
            <person name="Strachan C.R."/>
            <person name="Herbold C.W."/>
            <person name="Kirkegaard R.H."/>
            <person name="Daims H."/>
        </authorList>
    </citation>
    <scope>NUCLEOTIDE SEQUENCE [LARGE SCALE GENOMIC DNA]</scope>
    <source>
        <strain evidence="13">EB</strain>
    </source>
</reference>
<dbReference type="Proteomes" id="UP000594688">
    <property type="component" value="Chromosome"/>
</dbReference>
<gene>
    <name evidence="9 13" type="primary">tig</name>
    <name evidence="13" type="ORF">G3M70_17460</name>
</gene>
<dbReference type="Pfam" id="PF00254">
    <property type="entry name" value="FKBP_C"/>
    <property type="match status" value="1"/>
</dbReference>
<dbReference type="Pfam" id="PF05697">
    <property type="entry name" value="Trigger_N"/>
    <property type="match status" value="1"/>
</dbReference>
<comment type="domain">
    <text evidence="9">Consists of 3 domains; the N-terminus binds the ribosome, the middle domain has PPIase activity, while the C-terminus has intrinsic chaperone activity on its own.</text>
</comment>
<dbReference type="SUPFAM" id="SSF102735">
    <property type="entry name" value="Trigger factor ribosome-binding domain"/>
    <property type="match status" value="1"/>
</dbReference>
<dbReference type="InterPro" id="IPR037041">
    <property type="entry name" value="Trigger_fac_C_sf"/>
</dbReference>
<dbReference type="PROSITE" id="PS50059">
    <property type="entry name" value="FKBP_PPIASE"/>
    <property type="match status" value="1"/>
</dbReference>
<keyword evidence="6 9" id="KW-0143">Chaperone</keyword>
<evidence type="ECO:0000256" key="8">
    <source>
        <dbReference type="ARBA" id="ARBA00029986"/>
    </source>
</evidence>
<sequence>MELKVEEIDQVRRKLLIKVPEDVVSDKVKKSYQKMNQQVKMPGFRPGKIPMKILEKQVPLEAMTQLWQDLMQEYYEKALADSGIVPAGPPEIDHDDIKGVKKDEPFSFSVLVDIKPDTKFKDYKGIKIKKYEHSVTEAELQASIDKHLEQFGTFEIMDESHKAEAGDFVVMDFEGFFEGDPLDNGSARDYPVKIGDKKMIPGFEDQLIGHTCNEEFDVRVKLPENWNNKVRRVSMPIPGKDQDQNQDMADFKVKIKEIKKQVLPELTDELVQGQGEDSVKSFKAKLRAQIQGMKDQTEEMKLKQDIFDQLVENNDITVPESMVKQEIKFMIEGAKYQIMQSGMSLEDSGFDESQAEKEWNPRATHNAKGYLILDGIANQENIHVSQEDMDEEYNRLAQETGKKVEDVKERLFANAENMNQTTQRVRGQKTLNFIYSHCEFEYVKSDKEKADAEIAQS</sequence>
<keyword evidence="9" id="KW-0963">Cytoplasm</keyword>
<keyword evidence="7 9" id="KW-0413">Isomerase</keyword>
<dbReference type="SUPFAM" id="SSF54534">
    <property type="entry name" value="FKBP-like"/>
    <property type="match status" value="1"/>
</dbReference>
<dbReference type="InterPro" id="IPR005215">
    <property type="entry name" value="Trig_fac"/>
</dbReference>
<dbReference type="EC" id="5.2.1.8" evidence="3 9"/>
<evidence type="ECO:0000313" key="13">
    <source>
        <dbReference type="EMBL" id="QPJ63566.1"/>
    </source>
</evidence>
<dbReference type="GO" id="GO:0003755">
    <property type="term" value="F:peptidyl-prolyl cis-trans isomerase activity"/>
    <property type="evidence" value="ECO:0007669"/>
    <property type="project" value="UniProtKB-UniRule"/>
</dbReference>
<dbReference type="InterPro" id="IPR036611">
    <property type="entry name" value="Trigger_fac_ribosome-bd_sf"/>
</dbReference>
<dbReference type="AlphaFoldDB" id="A0A7T0BZ19"/>
<keyword evidence="9 11" id="KW-0132">Cell division</keyword>
<dbReference type="GO" id="GO:0043022">
    <property type="term" value="F:ribosome binding"/>
    <property type="evidence" value="ECO:0007669"/>
    <property type="project" value="TreeGrafter"/>
</dbReference>
<dbReference type="HAMAP" id="MF_00303">
    <property type="entry name" value="Trigger_factor_Tig"/>
    <property type="match status" value="1"/>
</dbReference>
<dbReference type="NCBIfam" id="TIGR00115">
    <property type="entry name" value="tig"/>
    <property type="match status" value="1"/>
</dbReference>
<protein>
    <recommendedName>
        <fullName evidence="4 9">Trigger factor</fullName>
        <shortName evidence="9">TF</shortName>
        <ecNumber evidence="3 9">5.2.1.8</ecNumber>
    </recommendedName>
    <alternativeName>
        <fullName evidence="8 9">PPIase</fullName>
    </alternativeName>
</protein>
<keyword evidence="9 11" id="KW-0131">Cell cycle</keyword>
<evidence type="ECO:0000256" key="10">
    <source>
        <dbReference type="PROSITE-ProRule" id="PRU00277"/>
    </source>
</evidence>
<dbReference type="GO" id="GO:0051301">
    <property type="term" value="P:cell division"/>
    <property type="evidence" value="ECO:0007669"/>
    <property type="project" value="UniProtKB-KW"/>
</dbReference>
<dbReference type="Gene3D" id="3.30.70.1050">
    <property type="entry name" value="Trigger factor ribosome-binding domain"/>
    <property type="match status" value="1"/>
</dbReference>
<dbReference type="PIRSF" id="PIRSF003095">
    <property type="entry name" value="Trigger_factor"/>
    <property type="match status" value="1"/>
</dbReference>